<protein>
    <submittedName>
        <fullName evidence="1">Uncharacterized protein</fullName>
    </submittedName>
</protein>
<keyword evidence="2" id="KW-1185">Reference proteome</keyword>
<feature type="non-terminal residue" evidence="1">
    <location>
        <position position="1"/>
    </location>
</feature>
<comment type="caution">
    <text evidence="1">The sequence shown here is derived from an EMBL/GenBank/DDBJ whole genome shotgun (WGS) entry which is preliminary data.</text>
</comment>
<proteinExistence type="predicted"/>
<reference evidence="1" key="1">
    <citation type="submission" date="2018-05" db="EMBL/GenBank/DDBJ databases">
        <title>Draft genome of Mucuna pruriens seed.</title>
        <authorList>
            <person name="Nnadi N.E."/>
            <person name="Vos R."/>
            <person name="Hasami M.H."/>
            <person name="Devisetty U.K."/>
            <person name="Aguiy J.C."/>
        </authorList>
    </citation>
    <scope>NUCLEOTIDE SEQUENCE [LARGE SCALE GENOMIC DNA]</scope>
    <source>
        <strain evidence="1">JCA_2017</strain>
    </source>
</reference>
<accession>A0A371IH18</accession>
<organism evidence="1 2">
    <name type="scientific">Mucuna pruriens</name>
    <name type="common">Velvet bean</name>
    <name type="synonym">Dolichos pruriens</name>
    <dbReference type="NCBI Taxonomy" id="157652"/>
    <lineage>
        <taxon>Eukaryota</taxon>
        <taxon>Viridiplantae</taxon>
        <taxon>Streptophyta</taxon>
        <taxon>Embryophyta</taxon>
        <taxon>Tracheophyta</taxon>
        <taxon>Spermatophyta</taxon>
        <taxon>Magnoliopsida</taxon>
        <taxon>eudicotyledons</taxon>
        <taxon>Gunneridae</taxon>
        <taxon>Pentapetalae</taxon>
        <taxon>rosids</taxon>
        <taxon>fabids</taxon>
        <taxon>Fabales</taxon>
        <taxon>Fabaceae</taxon>
        <taxon>Papilionoideae</taxon>
        <taxon>50 kb inversion clade</taxon>
        <taxon>NPAAA clade</taxon>
        <taxon>indigoferoid/millettioid clade</taxon>
        <taxon>Phaseoleae</taxon>
        <taxon>Mucuna</taxon>
    </lineage>
</organism>
<evidence type="ECO:0000313" key="1">
    <source>
        <dbReference type="EMBL" id="RDY14362.1"/>
    </source>
</evidence>
<sequence>MRISRNIFERSGVPRAQVGQQDRHPEISQCPSLVNRCRVLNKDNKARVVHYKSVDPMKDEKFSDRTMRSHVQFHLVYLVTATTTKRLQQANLLMMIAEKERKKCNQCGHIVCKCKVEIMIHFSCKKQGRIQRDHPNLKREPNSKDQSLRANLVKKFLRKDCIIVGVSPLLVEKKMRNKTFRPYLDRFVVVLIDDIL</sequence>
<gene>
    <name evidence="1" type="ORF">CR513_00579</name>
</gene>
<evidence type="ECO:0000313" key="2">
    <source>
        <dbReference type="Proteomes" id="UP000257109"/>
    </source>
</evidence>
<name>A0A371IH18_MUCPR</name>
<dbReference type="Proteomes" id="UP000257109">
    <property type="component" value="Unassembled WGS sequence"/>
</dbReference>
<dbReference type="EMBL" id="QJKJ01000087">
    <property type="protein sequence ID" value="RDY14362.1"/>
    <property type="molecule type" value="Genomic_DNA"/>
</dbReference>
<feature type="non-terminal residue" evidence="1">
    <location>
        <position position="196"/>
    </location>
</feature>
<dbReference type="AlphaFoldDB" id="A0A371IH18"/>